<name>A0A0F9LLW0_9ZZZZ</name>
<dbReference type="EMBL" id="LAZR01012138">
    <property type="protein sequence ID" value="KKM34276.1"/>
    <property type="molecule type" value="Genomic_DNA"/>
</dbReference>
<reference evidence="1" key="1">
    <citation type="journal article" date="2015" name="Nature">
        <title>Complex archaea that bridge the gap between prokaryotes and eukaryotes.</title>
        <authorList>
            <person name="Spang A."/>
            <person name="Saw J.H."/>
            <person name="Jorgensen S.L."/>
            <person name="Zaremba-Niedzwiedzka K."/>
            <person name="Martijn J."/>
            <person name="Lind A.E."/>
            <person name="van Eijk R."/>
            <person name="Schleper C."/>
            <person name="Guy L."/>
            <person name="Ettema T.J."/>
        </authorList>
    </citation>
    <scope>NUCLEOTIDE SEQUENCE</scope>
</reference>
<sequence>MSFARDLREQFVKPSVPNPKIDETISVPQDGASSAIALGINSIGMVEVIITDISDMIKSGQRYSLDGYILCLSRIISHNTAWECITRAYKIMGETVPKKYQQLFDKEITDSSLQKTMSVS</sequence>
<dbReference type="AlphaFoldDB" id="A0A0F9LLW0"/>
<accession>A0A0F9LLW0</accession>
<organism evidence="1">
    <name type="scientific">marine sediment metagenome</name>
    <dbReference type="NCBI Taxonomy" id="412755"/>
    <lineage>
        <taxon>unclassified sequences</taxon>
        <taxon>metagenomes</taxon>
        <taxon>ecological metagenomes</taxon>
    </lineage>
</organism>
<gene>
    <name evidence="1" type="ORF">LCGC14_1565340</name>
</gene>
<evidence type="ECO:0000313" key="1">
    <source>
        <dbReference type="EMBL" id="KKM34276.1"/>
    </source>
</evidence>
<proteinExistence type="predicted"/>
<comment type="caution">
    <text evidence="1">The sequence shown here is derived from an EMBL/GenBank/DDBJ whole genome shotgun (WGS) entry which is preliminary data.</text>
</comment>
<protein>
    <submittedName>
        <fullName evidence="1">Uncharacterized protein</fullName>
    </submittedName>
</protein>